<keyword evidence="5 8" id="KW-0949">S-adenosyl-L-methionine</keyword>
<dbReference type="Gene3D" id="1.10.8.100">
    <property type="entry name" value="Ribosomal RNA adenine dimethylase-like, domain 2"/>
    <property type="match status" value="1"/>
</dbReference>
<feature type="domain" description="Ribosomal RNA adenine methylase transferase N-terminal" evidence="10">
    <location>
        <begin position="38"/>
        <end position="214"/>
    </location>
</feature>
<evidence type="ECO:0000256" key="4">
    <source>
        <dbReference type="ARBA" id="ARBA00022679"/>
    </source>
</evidence>
<dbReference type="InterPro" id="IPR023165">
    <property type="entry name" value="rRNA_Ade_diMease-like_C"/>
</dbReference>
<feature type="binding site" evidence="8 9">
    <location>
        <position position="129"/>
    </location>
    <ligand>
        <name>S-adenosyl-L-methionine</name>
        <dbReference type="ChEBI" id="CHEBI:59789"/>
    </ligand>
</feature>
<evidence type="ECO:0000313" key="14">
    <source>
        <dbReference type="Proteomes" id="UP000469870"/>
    </source>
</evidence>
<dbReference type="Pfam" id="PF00398">
    <property type="entry name" value="RrnaAD"/>
    <property type="match status" value="1"/>
</dbReference>
<gene>
    <name evidence="8 12" type="primary">rsmA</name>
    <name evidence="8" type="synonym">ksgA</name>
    <name evidence="12" type="ORF">GIY09_06710</name>
    <name evidence="11" type="ORF">GIY11_09205</name>
</gene>
<proteinExistence type="inferred from homology"/>
<dbReference type="HAMAP" id="MF_00607">
    <property type="entry name" value="16SrRNA_methyltr_A"/>
    <property type="match status" value="1"/>
</dbReference>
<evidence type="ECO:0000256" key="1">
    <source>
        <dbReference type="ARBA" id="ARBA00022490"/>
    </source>
</evidence>
<evidence type="ECO:0000256" key="3">
    <source>
        <dbReference type="ARBA" id="ARBA00022603"/>
    </source>
</evidence>
<evidence type="ECO:0000256" key="8">
    <source>
        <dbReference type="HAMAP-Rule" id="MF_00607"/>
    </source>
</evidence>
<dbReference type="Proteomes" id="UP000430975">
    <property type="component" value="Unassembled WGS sequence"/>
</dbReference>
<evidence type="ECO:0000259" key="10">
    <source>
        <dbReference type="SMART" id="SM00650"/>
    </source>
</evidence>
<reference evidence="13 14" key="1">
    <citation type="submission" date="2019-11" db="EMBL/GenBank/DDBJ databases">
        <title>Characterisation of Fundicoccus ignavus gen. nov. sp. nov., a novel genus of the family Aerococcaceae isolated from bulk tank milk.</title>
        <authorList>
            <person name="Siebert A."/>
            <person name="Huptas C."/>
            <person name="Wenning M."/>
            <person name="Scherer S."/>
            <person name="Doll E.V."/>
        </authorList>
    </citation>
    <scope>NUCLEOTIDE SEQUENCE [LARGE SCALE GENOMIC DNA]</scope>
    <source>
        <strain evidence="11 14">DSM 109653</strain>
        <strain evidence="12 13">WS4759</strain>
    </source>
</reference>
<evidence type="ECO:0000313" key="11">
    <source>
        <dbReference type="EMBL" id="MRI82183.1"/>
    </source>
</evidence>
<dbReference type="FunFam" id="3.40.50.150:FF:000023">
    <property type="entry name" value="Ribosomal RNA small subunit methyltransferase A"/>
    <property type="match status" value="1"/>
</dbReference>
<dbReference type="PROSITE" id="PS51689">
    <property type="entry name" value="SAM_RNA_A_N6_MT"/>
    <property type="match status" value="1"/>
</dbReference>
<dbReference type="InterPro" id="IPR020596">
    <property type="entry name" value="rRNA_Ade_Mease_Trfase_CS"/>
</dbReference>
<dbReference type="Gene3D" id="3.40.50.150">
    <property type="entry name" value="Vaccinia Virus protein VP39"/>
    <property type="match status" value="1"/>
</dbReference>
<comment type="similarity">
    <text evidence="8">Belongs to the class I-like SAM-binding methyltransferase superfamily. rRNA adenine N(6)-methyltransferase family. RsmA subfamily.</text>
</comment>
<dbReference type="Proteomes" id="UP000469870">
    <property type="component" value="Unassembled WGS sequence"/>
</dbReference>
<feature type="binding site" evidence="8 9">
    <location>
        <position position="33"/>
    </location>
    <ligand>
        <name>S-adenosyl-L-methionine</name>
        <dbReference type="ChEBI" id="CHEBI:59789"/>
    </ligand>
</feature>
<organism evidence="12 13">
    <name type="scientific">Fundicoccus ignavus</name>
    <dbReference type="NCBI Taxonomy" id="2664442"/>
    <lineage>
        <taxon>Bacteria</taxon>
        <taxon>Bacillati</taxon>
        <taxon>Bacillota</taxon>
        <taxon>Bacilli</taxon>
        <taxon>Lactobacillales</taxon>
        <taxon>Aerococcaceae</taxon>
        <taxon>Fundicoccus</taxon>
    </lineage>
</organism>
<dbReference type="InterPro" id="IPR001737">
    <property type="entry name" value="KsgA/Erm"/>
</dbReference>
<protein>
    <recommendedName>
        <fullName evidence="8">Ribosomal RNA small subunit methyltransferase A</fullName>
        <ecNumber evidence="8">2.1.1.182</ecNumber>
    </recommendedName>
    <alternativeName>
        <fullName evidence="8">16S rRNA (adenine(1518)-N(6)/adenine(1519)-N(6))-dimethyltransferase</fullName>
    </alternativeName>
    <alternativeName>
        <fullName evidence="8">16S rRNA dimethyladenosine transferase</fullName>
    </alternativeName>
    <alternativeName>
        <fullName evidence="8">16S rRNA dimethylase</fullName>
    </alternativeName>
    <alternativeName>
        <fullName evidence="8">S-adenosylmethionine-6-N', N'-adenosyl(rRNA) dimethyltransferase</fullName>
    </alternativeName>
</protein>
<dbReference type="InterPro" id="IPR011530">
    <property type="entry name" value="rRNA_adenine_dimethylase"/>
</dbReference>
<dbReference type="NCBIfam" id="TIGR00755">
    <property type="entry name" value="ksgA"/>
    <property type="match status" value="1"/>
</dbReference>
<feature type="binding site" evidence="8 9">
    <location>
        <position position="58"/>
    </location>
    <ligand>
        <name>S-adenosyl-L-methionine</name>
        <dbReference type="ChEBI" id="CHEBI:59789"/>
    </ligand>
</feature>
<dbReference type="EMBL" id="WJQR01000008">
    <property type="protein sequence ID" value="MRI82183.1"/>
    <property type="molecule type" value="Genomic_DNA"/>
</dbReference>
<keyword evidence="1 8" id="KW-0963">Cytoplasm</keyword>
<evidence type="ECO:0000256" key="2">
    <source>
        <dbReference type="ARBA" id="ARBA00022552"/>
    </source>
</evidence>
<dbReference type="EC" id="2.1.1.182" evidence="8"/>
<dbReference type="AlphaFoldDB" id="A0A6I2GK08"/>
<evidence type="ECO:0000256" key="6">
    <source>
        <dbReference type="ARBA" id="ARBA00022884"/>
    </source>
</evidence>
<comment type="caution">
    <text evidence="12">The sequence shown here is derived from an EMBL/GenBank/DDBJ whole genome shotgun (WGS) entry which is preliminary data.</text>
</comment>
<dbReference type="PROSITE" id="PS01131">
    <property type="entry name" value="RRNA_A_DIMETH"/>
    <property type="match status" value="1"/>
</dbReference>
<comment type="subcellular location">
    <subcellularLocation>
        <location evidence="8">Cytoplasm</location>
    </subcellularLocation>
</comment>
<dbReference type="EMBL" id="WJQS01000005">
    <property type="protein sequence ID" value="MRI85569.1"/>
    <property type="molecule type" value="Genomic_DNA"/>
</dbReference>
<evidence type="ECO:0000256" key="5">
    <source>
        <dbReference type="ARBA" id="ARBA00022691"/>
    </source>
</evidence>
<dbReference type="SUPFAM" id="SSF53335">
    <property type="entry name" value="S-adenosyl-L-methionine-dependent methyltransferases"/>
    <property type="match status" value="1"/>
</dbReference>
<evidence type="ECO:0000313" key="12">
    <source>
        <dbReference type="EMBL" id="MRI85569.1"/>
    </source>
</evidence>
<dbReference type="PANTHER" id="PTHR11727">
    <property type="entry name" value="DIMETHYLADENOSINE TRANSFERASE"/>
    <property type="match status" value="1"/>
</dbReference>
<dbReference type="InterPro" id="IPR029063">
    <property type="entry name" value="SAM-dependent_MTases_sf"/>
</dbReference>
<feature type="binding site" evidence="8 9">
    <location>
        <position position="31"/>
    </location>
    <ligand>
        <name>S-adenosyl-L-methionine</name>
        <dbReference type="ChEBI" id="CHEBI:59789"/>
    </ligand>
</feature>
<dbReference type="GO" id="GO:0005829">
    <property type="term" value="C:cytosol"/>
    <property type="evidence" value="ECO:0007669"/>
    <property type="project" value="TreeGrafter"/>
</dbReference>
<accession>A0A6I2GK08</accession>
<dbReference type="RefSeq" id="WP_153862325.1">
    <property type="nucleotide sequence ID" value="NZ_WJQR01000008.1"/>
</dbReference>
<evidence type="ECO:0000256" key="9">
    <source>
        <dbReference type="PROSITE-ProRule" id="PRU01026"/>
    </source>
</evidence>
<dbReference type="GO" id="GO:0052910">
    <property type="term" value="F:23S rRNA (adenine(2085)-N(6))-dimethyltransferase activity"/>
    <property type="evidence" value="ECO:0007669"/>
    <property type="project" value="UniProtKB-EC"/>
</dbReference>
<evidence type="ECO:0000313" key="13">
    <source>
        <dbReference type="Proteomes" id="UP000430975"/>
    </source>
</evidence>
<feature type="binding site" evidence="8 9">
    <location>
        <position position="104"/>
    </location>
    <ligand>
        <name>S-adenosyl-L-methionine</name>
        <dbReference type="ChEBI" id="CHEBI:59789"/>
    </ligand>
</feature>
<name>A0A6I2GK08_9LACT</name>
<dbReference type="PANTHER" id="PTHR11727:SF7">
    <property type="entry name" value="DIMETHYLADENOSINE TRANSFERASE-RELATED"/>
    <property type="match status" value="1"/>
</dbReference>
<comment type="catalytic activity">
    <reaction evidence="7">
        <text>adenosine(2085) in 23S rRNA + 2 S-adenosyl-L-methionine = N(6)-dimethyladenosine(2085) in 23S rRNA + 2 S-adenosyl-L-homocysteine + 2 H(+)</text>
        <dbReference type="Rhea" id="RHEA:42784"/>
        <dbReference type="Rhea" id="RHEA-COMP:10237"/>
        <dbReference type="Rhea" id="RHEA-COMP:10238"/>
        <dbReference type="ChEBI" id="CHEBI:15378"/>
        <dbReference type="ChEBI" id="CHEBI:57856"/>
        <dbReference type="ChEBI" id="CHEBI:59789"/>
        <dbReference type="ChEBI" id="CHEBI:74411"/>
        <dbReference type="ChEBI" id="CHEBI:74493"/>
        <dbReference type="EC" id="2.1.1.184"/>
    </reaction>
</comment>
<sequence>MEINKPIATPTRTIEIMQAHGIKMKKSLGQNFLVEPHMLEKMIEAGEVDKTTTVIEIGPGIGALTEYLAVYAKEVLAFEIDPRFVEILADTLSPYDNVKVIHQDILRVNFKDETYAWLHDVERLVVVANLPYYITTPIIMNLISSGLPFQSLIMMMQKEVADRMTAKVGTKAYNSLTIAIQNEMEAETAFIVPKTVFIPKPNVDSAVLKLTRRPAPLVEVADSNAFQKFVQVCFRQRRKTLWNNLKAEFVSETVSDADLKAALEAIDIEGSRRAETLDIYEFAKLYEAFSTFY</sequence>
<dbReference type="InterPro" id="IPR020598">
    <property type="entry name" value="rRNA_Ade_methylase_Trfase_N"/>
</dbReference>
<evidence type="ECO:0000256" key="7">
    <source>
        <dbReference type="ARBA" id="ARBA00049167"/>
    </source>
</evidence>
<keyword evidence="6 8" id="KW-0694">RNA-binding</keyword>
<comment type="catalytic activity">
    <reaction evidence="8">
        <text>adenosine(1518)/adenosine(1519) in 16S rRNA + 4 S-adenosyl-L-methionine = N(6)-dimethyladenosine(1518)/N(6)-dimethyladenosine(1519) in 16S rRNA + 4 S-adenosyl-L-homocysteine + 4 H(+)</text>
        <dbReference type="Rhea" id="RHEA:19609"/>
        <dbReference type="Rhea" id="RHEA-COMP:10232"/>
        <dbReference type="Rhea" id="RHEA-COMP:10233"/>
        <dbReference type="ChEBI" id="CHEBI:15378"/>
        <dbReference type="ChEBI" id="CHEBI:57856"/>
        <dbReference type="ChEBI" id="CHEBI:59789"/>
        <dbReference type="ChEBI" id="CHEBI:74411"/>
        <dbReference type="ChEBI" id="CHEBI:74493"/>
        <dbReference type="EC" id="2.1.1.182"/>
    </reaction>
</comment>
<keyword evidence="4 8" id="KW-0808">Transferase</keyword>
<dbReference type="CDD" id="cd02440">
    <property type="entry name" value="AdoMet_MTases"/>
    <property type="match status" value="1"/>
</dbReference>
<feature type="binding site" evidence="8 9">
    <location>
        <position position="79"/>
    </location>
    <ligand>
        <name>S-adenosyl-L-methionine</name>
        <dbReference type="ChEBI" id="CHEBI:59789"/>
    </ligand>
</feature>
<comment type="function">
    <text evidence="8">Specifically dimethylates two adjacent adenosines (A1518 and A1519) in the loop of a conserved hairpin near the 3'-end of 16S rRNA in the 30S particle. May play a critical role in biogenesis of 30S subunits.</text>
</comment>
<keyword evidence="3 8" id="KW-0489">Methyltransferase</keyword>
<dbReference type="SMART" id="SM00650">
    <property type="entry name" value="rADc"/>
    <property type="match status" value="1"/>
</dbReference>
<dbReference type="GO" id="GO:0052908">
    <property type="term" value="F:16S rRNA (adenine(1518)-N(6)/adenine(1519)-N(6))-dimethyltransferase activity"/>
    <property type="evidence" value="ECO:0007669"/>
    <property type="project" value="UniProtKB-EC"/>
</dbReference>
<keyword evidence="13" id="KW-1185">Reference proteome</keyword>
<keyword evidence="2 8" id="KW-0698">rRNA processing</keyword>
<dbReference type="GO" id="GO:0003723">
    <property type="term" value="F:RNA binding"/>
    <property type="evidence" value="ECO:0007669"/>
    <property type="project" value="UniProtKB-UniRule"/>
</dbReference>